<comment type="caution">
    <text evidence="1">The sequence shown here is derived from an EMBL/GenBank/DDBJ whole genome shotgun (WGS) entry which is preliminary data.</text>
</comment>
<sequence length="153" mass="17998">MPLHLLTNKKAIHEVKDVVEGMAKEMHEAKEKRTDTWNPQTVYTERKKEISIQTEVNKSRHTSNMVKAKLEMETVSKYWMNIGNKKKLWDMIKELRELGSNPPILLKHSDKMANAAWDFYNELQSEETFPHTRPAQKTQAITQVLEEIRRKVP</sequence>
<proteinExistence type="predicted"/>
<accession>A0AA39ND11</accession>
<dbReference type="Proteomes" id="UP001175227">
    <property type="component" value="Unassembled WGS sequence"/>
</dbReference>
<evidence type="ECO:0000313" key="2">
    <source>
        <dbReference type="Proteomes" id="UP001175227"/>
    </source>
</evidence>
<protein>
    <submittedName>
        <fullName evidence="1">Uncharacterized protein</fullName>
    </submittedName>
</protein>
<name>A0AA39ND11_9AGAR</name>
<gene>
    <name evidence="1" type="ORF">IW261DRAFT_1427712</name>
</gene>
<evidence type="ECO:0000313" key="1">
    <source>
        <dbReference type="EMBL" id="KAK0463359.1"/>
    </source>
</evidence>
<keyword evidence="2" id="KW-1185">Reference proteome</keyword>
<reference evidence="1" key="1">
    <citation type="submission" date="2023-06" db="EMBL/GenBank/DDBJ databases">
        <authorList>
            <consortium name="Lawrence Berkeley National Laboratory"/>
            <person name="Ahrendt S."/>
            <person name="Sahu N."/>
            <person name="Indic B."/>
            <person name="Wong-Bajracharya J."/>
            <person name="Merenyi Z."/>
            <person name="Ke H.-M."/>
            <person name="Monk M."/>
            <person name="Kocsube S."/>
            <person name="Drula E."/>
            <person name="Lipzen A."/>
            <person name="Balint B."/>
            <person name="Henrissat B."/>
            <person name="Andreopoulos B."/>
            <person name="Martin F.M."/>
            <person name="Harder C.B."/>
            <person name="Rigling D."/>
            <person name="Ford K.L."/>
            <person name="Foster G.D."/>
            <person name="Pangilinan J."/>
            <person name="Papanicolaou A."/>
            <person name="Barry K."/>
            <person name="LaButti K."/>
            <person name="Viragh M."/>
            <person name="Koriabine M."/>
            <person name="Yan M."/>
            <person name="Riley R."/>
            <person name="Champramary S."/>
            <person name="Plett K.L."/>
            <person name="Tsai I.J."/>
            <person name="Slot J."/>
            <person name="Sipos G."/>
            <person name="Plett J."/>
            <person name="Nagy L.G."/>
            <person name="Grigoriev I.V."/>
        </authorList>
    </citation>
    <scope>NUCLEOTIDE SEQUENCE</scope>
    <source>
        <strain evidence="1">ICMP 16352</strain>
    </source>
</reference>
<dbReference type="EMBL" id="JAUEPR010000112">
    <property type="protein sequence ID" value="KAK0463359.1"/>
    <property type="molecule type" value="Genomic_DNA"/>
</dbReference>
<dbReference type="AlphaFoldDB" id="A0AA39ND11"/>
<organism evidence="1 2">
    <name type="scientific">Armillaria novae-zelandiae</name>
    <dbReference type="NCBI Taxonomy" id="153914"/>
    <lineage>
        <taxon>Eukaryota</taxon>
        <taxon>Fungi</taxon>
        <taxon>Dikarya</taxon>
        <taxon>Basidiomycota</taxon>
        <taxon>Agaricomycotina</taxon>
        <taxon>Agaricomycetes</taxon>
        <taxon>Agaricomycetidae</taxon>
        <taxon>Agaricales</taxon>
        <taxon>Marasmiineae</taxon>
        <taxon>Physalacriaceae</taxon>
        <taxon>Armillaria</taxon>
    </lineage>
</organism>